<dbReference type="Pfam" id="PF04107">
    <property type="entry name" value="GCS2"/>
    <property type="match status" value="1"/>
</dbReference>
<gene>
    <name evidence="1" type="ORF">SAMN05661096_03452</name>
</gene>
<dbReference type="EMBL" id="FXAW01000008">
    <property type="protein sequence ID" value="SMG48337.1"/>
    <property type="molecule type" value="Genomic_DNA"/>
</dbReference>
<dbReference type="PANTHER" id="PTHR36510">
    <property type="entry name" value="GLUTAMATE--CYSTEINE LIGASE 2-RELATED"/>
    <property type="match status" value="1"/>
</dbReference>
<dbReference type="RefSeq" id="WP_085518588.1">
    <property type="nucleotide sequence ID" value="NZ_FXAW01000008.1"/>
</dbReference>
<proteinExistence type="predicted"/>
<dbReference type="Gene3D" id="3.30.590.20">
    <property type="match status" value="1"/>
</dbReference>
<dbReference type="OrthoDB" id="9804786at2"/>
<dbReference type="PANTHER" id="PTHR36510:SF1">
    <property type="entry name" value="GLUTAMATE--CYSTEINE LIGASE 2-RELATED"/>
    <property type="match status" value="1"/>
</dbReference>
<dbReference type="InterPro" id="IPR050141">
    <property type="entry name" value="GCL_type2/YbdK_subfam"/>
</dbReference>
<sequence length="412" mass="47635">MGAINPTKTYSLFECIGIELEYMIVNRKTLMPAPISDQLILKKIGHITDELDNGNISWSNELVLHVLELKTTVPMPGVEGLSQDFHDNIKEINEILAEMDCQLMPTAMHPLFNPMTDVKLWPHERNEIYSRYNQIFDCKGHGWGNLQSMHINLPFANDEEFYVLHEAIRLIMPLIPALSASSPIFDGQKSEVLDNRLAFYEQNQKRVPSITGKVIPESVQNKADYEGKILNKIYRDIAPFDKDSSLQEEWLNSRGAIARFDRNAIEIRIIDLQECPAADIALAEFVVQALKFIIPAVKKSDPIDEYELYDIYRLALEKGGRNIISNEEYLRIFDLDQEEKVTIEKIWKHILKHVYISEEKEAIINYILENGNLSQRILANLKEQKWSAENIKKEYQLLVNCLTENKLYKLRT</sequence>
<evidence type="ECO:0000313" key="1">
    <source>
        <dbReference type="EMBL" id="SMG48337.1"/>
    </source>
</evidence>
<name>A0A1X7L3Y8_9BACT</name>
<dbReference type="GO" id="GO:0042398">
    <property type="term" value="P:modified amino acid biosynthetic process"/>
    <property type="evidence" value="ECO:0007669"/>
    <property type="project" value="InterPro"/>
</dbReference>
<dbReference type="AlphaFoldDB" id="A0A1X7L3Y8"/>
<organism evidence="1 2">
    <name type="scientific">Marivirga sericea</name>
    <dbReference type="NCBI Taxonomy" id="1028"/>
    <lineage>
        <taxon>Bacteria</taxon>
        <taxon>Pseudomonadati</taxon>
        <taxon>Bacteroidota</taxon>
        <taxon>Cytophagia</taxon>
        <taxon>Cytophagales</taxon>
        <taxon>Marivirgaceae</taxon>
        <taxon>Marivirga</taxon>
    </lineage>
</organism>
<protein>
    <submittedName>
        <fullName evidence="1">Carboxylate-amine ligase</fullName>
    </submittedName>
</protein>
<dbReference type="SUPFAM" id="SSF55931">
    <property type="entry name" value="Glutamine synthetase/guanido kinase"/>
    <property type="match status" value="1"/>
</dbReference>
<dbReference type="GO" id="GO:0004357">
    <property type="term" value="F:glutamate-cysteine ligase activity"/>
    <property type="evidence" value="ECO:0007669"/>
    <property type="project" value="InterPro"/>
</dbReference>
<keyword evidence="2" id="KW-1185">Reference proteome</keyword>
<reference evidence="2" key="1">
    <citation type="submission" date="2017-04" db="EMBL/GenBank/DDBJ databases">
        <authorList>
            <person name="Varghese N."/>
            <person name="Submissions S."/>
        </authorList>
    </citation>
    <scope>NUCLEOTIDE SEQUENCE [LARGE SCALE GENOMIC DNA]</scope>
    <source>
        <strain evidence="2">DSM 4125</strain>
    </source>
</reference>
<dbReference type="STRING" id="1028.SAMN05661096_03452"/>
<accession>A0A1X7L3Y8</accession>
<evidence type="ECO:0000313" key="2">
    <source>
        <dbReference type="Proteomes" id="UP000193804"/>
    </source>
</evidence>
<dbReference type="Proteomes" id="UP000193804">
    <property type="component" value="Unassembled WGS sequence"/>
</dbReference>
<dbReference type="InterPro" id="IPR006336">
    <property type="entry name" value="GCS2"/>
</dbReference>
<dbReference type="InterPro" id="IPR014746">
    <property type="entry name" value="Gln_synth/guanido_kin_cat_dom"/>
</dbReference>
<keyword evidence="1" id="KW-0436">Ligase</keyword>